<comment type="caution">
    <text evidence="1">The sequence shown here is derived from an EMBL/GenBank/DDBJ whole genome shotgun (WGS) entry which is preliminary data.</text>
</comment>
<gene>
    <name evidence="1" type="ORF">BG006_002734</name>
</gene>
<keyword evidence="2" id="KW-1185">Reference proteome</keyword>
<proteinExistence type="predicted"/>
<protein>
    <submittedName>
        <fullName evidence="1">Uncharacterized protein</fullName>
    </submittedName>
</protein>
<dbReference type="AlphaFoldDB" id="A0A9P5S914"/>
<dbReference type="EMBL" id="JAAAUY010001679">
    <property type="protein sequence ID" value="KAF9320673.1"/>
    <property type="molecule type" value="Genomic_DNA"/>
</dbReference>
<accession>A0A9P5S914</accession>
<reference evidence="1" key="1">
    <citation type="journal article" date="2020" name="Fungal Divers.">
        <title>Resolving the Mortierellaceae phylogeny through synthesis of multi-gene phylogenetics and phylogenomics.</title>
        <authorList>
            <person name="Vandepol N."/>
            <person name="Liber J."/>
            <person name="Desiro A."/>
            <person name="Na H."/>
            <person name="Kennedy M."/>
            <person name="Barry K."/>
            <person name="Grigoriev I.V."/>
            <person name="Miller A.N."/>
            <person name="O'Donnell K."/>
            <person name="Stajich J.E."/>
            <person name="Bonito G."/>
        </authorList>
    </citation>
    <scope>NUCLEOTIDE SEQUENCE</scope>
    <source>
        <strain evidence="1">NVP1</strain>
    </source>
</reference>
<sequence>MLSLSKPKSCNCEPLQDHPFWADVYKKYSDYSADVWDGLMMVPKTSDVNSAISSTPLRKAADVSGVPGDLIKQLRLTAQSMFCILIQACKDSTTPIHILNSVMEDTCEFN</sequence>
<evidence type="ECO:0000313" key="2">
    <source>
        <dbReference type="Proteomes" id="UP000696485"/>
    </source>
</evidence>
<dbReference type="Proteomes" id="UP000696485">
    <property type="component" value="Unassembled WGS sequence"/>
</dbReference>
<evidence type="ECO:0000313" key="1">
    <source>
        <dbReference type="EMBL" id="KAF9320673.1"/>
    </source>
</evidence>
<name>A0A9P5S914_9FUNG</name>
<organism evidence="1 2">
    <name type="scientific">Podila minutissima</name>
    <dbReference type="NCBI Taxonomy" id="64525"/>
    <lineage>
        <taxon>Eukaryota</taxon>
        <taxon>Fungi</taxon>
        <taxon>Fungi incertae sedis</taxon>
        <taxon>Mucoromycota</taxon>
        <taxon>Mortierellomycotina</taxon>
        <taxon>Mortierellomycetes</taxon>
        <taxon>Mortierellales</taxon>
        <taxon>Mortierellaceae</taxon>
        <taxon>Podila</taxon>
    </lineage>
</organism>